<feature type="transmembrane region" description="Helical" evidence="1">
    <location>
        <begin position="234"/>
        <end position="254"/>
    </location>
</feature>
<feature type="domain" description="DUF6311" evidence="2">
    <location>
        <begin position="19"/>
        <end position="420"/>
    </location>
</feature>
<feature type="transmembrane region" description="Helical" evidence="1">
    <location>
        <begin position="12"/>
        <end position="33"/>
    </location>
</feature>
<accession>A0A0Q2Q5D6</accession>
<feature type="transmembrane region" description="Helical" evidence="1">
    <location>
        <begin position="382"/>
        <end position="399"/>
    </location>
</feature>
<comment type="caution">
    <text evidence="3">The sequence shown here is derived from an EMBL/GenBank/DDBJ whole genome shotgun (WGS) entry which is preliminary data.</text>
</comment>
<dbReference type="AlphaFoldDB" id="A0A0Q2Q5D6"/>
<evidence type="ECO:0000313" key="3">
    <source>
        <dbReference type="EMBL" id="KQH75181.1"/>
    </source>
</evidence>
<dbReference type="InterPro" id="IPR046278">
    <property type="entry name" value="DUF6311"/>
</dbReference>
<feature type="transmembrane region" description="Helical" evidence="1">
    <location>
        <begin position="411"/>
        <end position="428"/>
    </location>
</feature>
<keyword evidence="1" id="KW-1133">Transmembrane helix</keyword>
<reference evidence="3 4" key="1">
    <citation type="submission" date="2015-10" db="EMBL/GenBank/DDBJ databases">
        <title>Mycobacterium gordonae draft genome assembly.</title>
        <authorList>
            <person name="Ustinova V."/>
            <person name="Smirnova T."/>
            <person name="Blagodatskikh K."/>
            <person name="Varlamov D."/>
            <person name="Larionova E."/>
            <person name="Chernousova L."/>
        </authorList>
    </citation>
    <scope>NUCLEOTIDE SEQUENCE [LARGE SCALE GENOMIC DNA]</scope>
    <source>
        <strain evidence="3 4">CTRI 14-8773</strain>
    </source>
</reference>
<dbReference type="RefSeq" id="WP_055581858.1">
    <property type="nucleotide sequence ID" value="NZ_LKTM01000384.1"/>
</dbReference>
<dbReference type="STRING" id="1778.A9W97_00835"/>
<protein>
    <recommendedName>
        <fullName evidence="2">DUF6311 domain-containing protein</fullName>
    </recommendedName>
</protein>
<feature type="transmembrane region" description="Helical" evidence="1">
    <location>
        <begin position="332"/>
        <end position="354"/>
    </location>
</feature>
<feature type="transmembrane region" description="Helical" evidence="1">
    <location>
        <begin position="308"/>
        <end position="325"/>
    </location>
</feature>
<evidence type="ECO:0000259" key="2">
    <source>
        <dbReference type="Pfam" id="PF19830"/>
    </source>
</evidence>
<feature type="transmembrane region" description="Helical" evidence="1">
    <location>
        <begin position="105"/>
        <end position="126"/>
    </location>
</feature>
<dbReference type="EMBL" id="LKTM01000384">
    <property type="protein sequence ID" value="KQH75181.1"/>
    <property type="molecule type" value="Genomic_DNA"/>
</dbReference>
<keyword evidence="1" id="KW-0812">Transmembrane</keyword>
<organism evidence="3 4">
    <name type="scientific">Mycobacterium gordonae</name>
    <dbReference type="NCBI Taxonomy" id="1778"/>
    <lineage>
        <taxon>Bacteria</taxon>
        <taxon>Bacillati</taxon>
        <taxon>Actinomycetota</taxon>
        <taxon>Actinomycetes</taxon>
        <taxon>Mycobacteriales</taxon>
        <taxon>Mycobacteriaceae</taxon>
        <taxon>Mycobacterium</taxon>
    </lineage>
</organism>
<sequence>MSGTRRWITGRRGGITVFVCYLLAAVVLTIGAWRDPRSGWAGGCCDQEQTIWYLGWAPHALAHGLNPFFTTQIGAPAGVNLMWNTPMTLLGLLGWLPAKVGGPIFGFNVLMVFGVALSGWTAWLAIRRWTGDGPGPVAGGAVYAFSPYVASHAALHLNLATAWVPPLVLIVVDELLVTRRRPPWQAGVALGLLASAQLLIAAEMLATGVVAAGVLICVMAVAGRGRWRASPARLAIALAVAAPVFLLFCAWPLFTQFFGPQRITRQVQDPKTFSTDLLNLVVPTPYQLIAPHAATQASREFSGLYHEATGYLGLPLLVILVVVAVRGRHDLGIRVATSTGGLLLVLSLGPWLHIGKQALPVPLPWLPFGKLPLLNHVLPGRFTLYVWLAVAVTVALVIARATRLPPRPKARWLLAVGVALAVILPAPLGRMPFYTPAYFRTWASHHIGRDETVLVAPYFLDPQGRAAPMLWAAETDYGLRMPEAYAYMPQPDGGTRPGPPPTRLFSLMVTIQGGTPLVARDDIRAEVEADLRRAEVRHVIVGPTQEYQALIEFFRDLFGRPPQYVGEIAIWRDVDVRGVVAPPAP</sequence>
<name>A0A0Q2Q5D6_MYCGO</name>
<evidence type="ECO:0000313" key="4">
    <source>
        <dbReference type="Proteomes" id="UP000051677"/>
    </source>
</evidence>
<keyword evidence="1" id="KW-0472">Membrane</keyword>
<feature type="transmembrane region" description="Helical" evidence="1">
    <location>
        <begin position="81"/>
        <end position="98"/>
    </location>
</feature>
<gene>
    <name evidence="3" type="ORF">AO501_24130</name>
</gene>
<dbReference type="Proteomes" id="UP000051677">
    <property type="component" value="Unassembled WGS sequence"/>
</dbReference>
<feature type="transmembrane region" description="Helical" evidence="1">
    <location>
        <begin position="206"/>
        <end position="222"/>
    </location>
</feature>
<evidence type="ECO:0000256" key="1">
    <source>
        <dbReference type="SAM" id="Phobius"/>
    </source>
</evidence>
<dbReference type="Pfam" id="PF19830">
    <property type="entry name" value="DUF6311"/>
    <property type="match status" value="1"/>
</dbReference>
<proteinExistence type="predicted"/>
<dbReference type="OrthoDB" id="2369748at2"/>